<keyword evidence="1" id="KW-0229">DNA integration</keyword>
<dbReference type="PROSITE" id="PS51900">
    <property type="entry name" value="CB"/>
    <property type="match status" value="1"/>
</dbReference>
<evidence type="ECO:0000259" key="5">
    <source>
        <dbReference type="PROSITE" id="PS51898"/>
    </source>
</evidence>
<evidence type="ECO:0000256" key="3">
    <source>
        <dbReference type="ARBA" id="ARBA00023172"/>
    </source>
</evidence>
<reference evidence="8" key="1">
    <citation type="journal article" date="2019" name="Int. J. Syst. Evol. Microbiol.">
        <title>The Global Catalogue of Microorganisms (GCM) 10K type strain sequencing project: providing services to taxonomists for standard genome sequencing and annotation.</title>
        <authorList>
            <consortium name="The Broad Institute Genomics Platform"/>
            <consortium name="The Broad Institute Genome Sequencing Center for Infectious Disease"/>
            <person name="Wu L."/>
            <person name="Ma J."/>
        </authorList>
    </citation>
    <scope>NUCLEOTIDE SEQUENCE [LARGE SCALE GENOMIC DNA]</scope>
    <source>
        <strain evidence="8">CGMCC 1.3685</strain>
    </source>
</reference>
<feature type="domain" description="Core-binding (CB)" evidence="6">
    <location>
        <begin position="99"/>
        <end position="185"/>
    </location>
</feature>
<organism evidence="7 8">
    <name type="scientific">Glutamicibacter ardleyensis</name>
    <dbReference type="NCBI Taxonomy" id="225894"/>
    <lineage>
        <taxon>Bacteria</taxon>
        <taxon>Bacillati</taxon>
        <taxon>Actinomycetota</taxon>
        <taxon>Actinomycetes</taxon>
        <taxon>Micrococcales</taxon>
        <taxon>Micrococcaceae</taxon>
        <taxon>Glutamicibacter</taxon>
    </lineage>
</organism>
<comment type="caution">
    <text evidence="7">The sequence shown here is derived from an EMBL/GenBank/DDBJ whole genome shotgun (WGS) entry which is preliminary data.</text>
</comment>
<evidence type="ECO:0000256" key="2">
    <source>
        <dbReference type="ARBA" id="ARBA00023125"/>
    </source>
</evidence>
<accession>A0ABQ2DVN0</accession>
<evidence type="ECO:0000256" key="4">
    <source>
        <dbReference type="PROSITE-ProRule" id="PRU01248"/>
    </source>
</evidence>
<dbReference type="Proteomes" id="UP000606115">
    <property type="component" value="Unassembled WGS sequence"/>
</dbReference>
<dbReference type="InterPro" id="IPR044068">
    <property type="entry name" value="CB"/>
</dbReference>
<dbReference type="PROSITE" id="PS51898">
    <property type="entry name" value="TYR_RECOMBINASE"/>
    <property type="match status" value="1"/>
</dbReference>
<sequence>MTLANDIYRRCGCRNTEGKQYRALPARPDTEDRERGCPKMPDPKHGTWGFYIAAGTDPRTGKRKQHRKAGFPTEKAARVARNKVAATIDNGTYTAPNKITVEQYLAEWLPRRERTGKGLKPTTVSNYRRYIENDLTGSTVGVVKISELRRDHVQRYVDQLMDDGRGAETIHRIVAVLKTAFKYAVRDGFMGANVANDIDLPTVERKPITVWEVKDLQQFFNEAAKHRLGDLFQLVARTALRRGEVLGLRWGDVDFVEAKLNIKHSRVEVRGVAVEQESVKTDASKSSVELDPAAVDALMRWKIRQDTEREMYGDLWEGVGHVFTMPNGSPLNPSYVTKLFTKLRKAAGTPSLTLHGLRHEHAALMAQAGIDVMIISKRLRHSNIAVTSNFYGHLMPNVSRNAASKVSQLMDAENTDVHTLHTQGQFLGTKNALAETVNDSDKGVQPSPLADLNRRPALYEGAALPLS</sequence>
<keyword evidence="8" id="KW-1185">Reference proteome</keyword>
<keyword evidence="2 4" id="KW-0238">DNA-binding</keyword>
<dbReference type="PANTHER" id="PTHR30349:SF91">
    <property type="entry name" value="INTA PROTEIN"/>
    <property type="match status" value="1"/>
</dbReference>
<dbReference type="Pfam" id="PF02899">
    <property type="entry name" value="Phage_int_SAM_1"/>
    <property type="match status" value="1"/>
</dbReference>
<dbReference type="PANTHER" id="PTHR30349">
    <property type="entry name" value="PHAGE INTEGRASE-RELATED"/>
    <property type="match status" value="1"/>
</dbReference>
<dbReference type="InterPro" id="IPR013762">
    <property type="entry name" value="Integrase-like_cat_sf"/>
</dbReference>
<dbReference type="CDD" id="cd01189">
    <property type="entry name" value="INT_ICEBs1_C_like"/>
    <property type="match status" value="1"/>
</dbReference>
<protein>
    <submittedName>
        <fullName evidence="7">Site-specific integrase</fullName>
    </submittedName>
</protein>
<proteinExistence type="predicted"/>
<dbReference type="InterPro" id="IPR028259">
    <property type="entry name" value="AP2-like_int_N"/>
</dbReference>
<name>A0ABQ2DVN0_9MICC</name>
<evidence type="ECO:0000259" key="6">
    <source>
        <dbReference type="PROSITE" id="PS51900"/>
    </source>
</evidence>
<dbReference type="Pfam" id="PF00589">
    <property type="entry name" value="Phage_integrase"/>
    <property type="match status" value="1"/>
</dbReference>
<dbReference type="SUPFAM" id="SSF56349">
    <property type="entry name" value="DNA breaking-rejoining enzymes"/>
    <property type="match status" value="1"/>
</dbReference>
<dbReference type="Gene3D" id="1.10.150.130">
    <property type="match status" value="1"/>
</dbReference>
<gene>
    <name evidence="7" type="ORF">GCM10007173_34960</name>
</gene>
<dbReference type="EMBL" id="BMKX01000012">
    <property type="protein sequence ID" value="GGJ72916.1"/>
    <property type="molecule type" value="Genomic_DNA"/>
</dbReference>
<dbReference type="InterPro" id="IPR010998">
    <property type="entry name" value="Integrase_recombinase_N"/>
</dbReference>
<feature type="domain" description="Tyr recombinase" evidence="5">
    <location>
        <begin position="203"/>
        <end position="404"/>
    </location>
</feature>
<dbReference type="Pfam" id="PF14657">
    <property type="entry name" value="Arm-DNA-bind_4"/>
    <property type="match status" value="1"/>
</dbReference>
<evidence type="ECO:0000256" key="1">
    <source>
        <dbReference type="ARBA" id="ARBA00022908"/>
    </source>
</evidence>
<dbReference type="InterPro" id="IPR011010">
    <property type="entry name" value="DNA_brk_join_enz"/>
</dbReference>
<keyword evidence="3" id="KW-0233">DNA recombination</keyword>
<evidence type="ECO:0000313" key="8">
    <source>
        <dbReference type="Proteomes" id="UP000606115"/>
    </source>
</evidence>
<dbReference type="InterPro" id="IPR050090">
    <property type="entry name" value="Tyrosine_recombinase_XerCD"/>
</dbReference>
<dbReference type="InterPro" id="IPR002104">
    <property type="entry name" value="Integrase_catalytic"/>
</dbReference>
<evidence type="ECO:0000313" key="7">
    <source>
        <dbReference type="EMBL" id="GGJ72916.1"/>
    </source>
</evidence>
<dbReference type="Gene3D" id="1.10.443.10">
    <property type="entry name" value="Intergrase catalytic core"/>
    <property type="match status" value="1"/>
</dbReference>
<dbReference type="InterPro" id="IPR004107">
    <property type="entry name" value="Integrase_SAM-like_N"/>
</dbReference>